<dbReference type="EMBL" id="MT145059">
    <property type="protein sequence ID" value="QJI03110.1"/>
    <property type="molecule type" value="Genomic_DNA"/>
</dbReference>
<accession>A0A6M3LU53</accession>
<organism evidence="1">
    <name type="scientific">viral metagenome</name>
    <dbReference type="NCBI Taxonomy" id="1070528"/>
    <lineage>
        <taxon>unclassified sequences</taxon>
        <taxon>metagenomes</taxon>
        <taxon>organismal metagenomes</taxon>
    </lineage>
</organism>
<evidence type="ECO:0000313" key="1">
    <source>
        <dbReference type="EMBL" id="QJA96188.1"/>
    </source>
</evidence>
<dbReference type="AlphaFoldDB" id="A0A6M3LU53"/>
<reference evidence="1" key="1">
    <citation type="submission" date="2020-03" db="EMBL/GenBank/DDBJ databases">
        <title>The deep terrestrial virosphere.</title>
        <authorList>
            <person name="Holmfeldt K."/>
            <person name="Nilsson E."/>
            <person name="Simone D."/>
            <person name="Lopez-Fernandez M."/>
            <person name="Wu X."/>
            <person name="de Brujin I."/>
            <person name="Lundin D."/>
            <person name="Andersson A."/>
            <person name="Bertilsson S."/>
            <person name="Dopson M."/>
        </authorList>
    </citation>
    <scope>NUCLEOTIDE SEQUENCE</scope>
    <source>
        <strain evidence="1">MM415B04900</strain>
        <strain evidence="2">TM448B04103</strain>
    </source>
</reference>
<gene>
    <name evidence="1" type="ORF">MM415B04900_0003</name>
    <name evidence="2" type="ORF">TM448B04103_0003</name>
</gene>
<name>A0A6M3LU53_9ZZZZ</name>
<sequence length="94" mass="10731">MSHPGWGTIEFTEGWGDHEFAVCIDPAGPWRPCPGRMSRWWWEIMAREVGGEWFLLGYEPGGSGGGFTLRSAIVRGSEAVWNLFERRTEWEDKA</sequence>
<protein>
    <submittedName>
        <fullName evidence="1">Uncharacterized protein</fullName>
    </submittedName>
</protein>
<dbReference type="EMBL" id="MT143378">
    <property type="protein sequence ID" value="QJA96188.1"/>
    <property type="molecule type" value="Genomic_DNA"/>
</dbReference>
<evidence type="ECO:0000313" key="2">
    <source>
        <dbReference type="EMBL" id="QJI03110.1"/>
    </source>
</evidence>
<proteinExistence type="predicted"/>